<accession>A0AAD9MBJ5</accession>
<feature type="region of interest" description="Disordered" evidence="1">
    <location>
        <begin position="308"/>
        <end position="460"/>
    </location>
</feature>
<dbReference type="Proteomes" id="UP001217918">
    <property type="component" value="Unassembled WGS sequence"/>
</dbReference>
<protein>
    <submittedName>
        <fullName evidence="2">Uncharacterized protein</fullName>
    </submittedName>
</protein>
<keyword evidence="3" id="KW-1185">Reference proteome</keyword>
<dbReference type="EMBL" id="JAQQPM010000002">
    <property type="protein sequence ID" value="KAK2068940.1"/>
    <property type="molecule type" value="Genomic_DNA"/>
</dbReference>
<name>A0AAD9MBJ5_9PEZI</name>
<proteinExistence type="predicted"/>
<gene>
    <name evidence="2" type="ORF">P8C59_003554</name>
</gene>
<feature type="compositionally biased region" description="Basic and acidic residues" evidence="1">
    <location>
        <begin position="320"/>
        <end position="333"/>
    </location>
</feature>
<organism evidence="2 3">
    <name type="scientific">Phyllachora maydis</name>
    <dbReference type="NCBI Taxonomy" id="1825666"/>
    <lineage>
        <taxon>Eukaryota</taxon>
        <taxon>Fungi</taxon>
        <taxon>Dikarya</taxon>
        <taxon>Ascomycota</taxon>
        <taxon>Pezizomycotina</taxon>
        <taxon>Sordariomycetes</taxon>
        <taxon>Sordariomycetidae</taxon>
        <taxon>Phyllachorales</taxon>
        <taxon>Phyllachoraceae</taxon>
        <taxon>Phyllachora</taxon>
    </lineage>
</organism>
<evidence type="ECO:0000256" key="1">
    <source>
        <dbReference type="SAM" id="MobiDB-lite"/>
    </source>
</evidence>
<feature type="region of interest" description="Disordered" evidence="1">
    <location>
        <begin position="91"/>
        <end position="110"/>
    </location>
</feature>
<evidence type="ECO:0000313" key="3">
    <source>
        <dbReference type="Proteomes" id="UP001217918"/>
    </source>
</evidence>
<sequence>MPCFYQGYRGVAHPSAHARSKDASLIPDCAFDYDLVHFINLKPLSVDALKPADGKDNGVPTPRTSRGHLLAGLRTAPKSATIASFPNNPASPAAAAAGGAGAGAGSHHGQRSSIASYMYDNANLYAGPKTSMPRYGTGHHQQVHNQGMGYGQQYTVEQILAPPQLQLDEQSPEQVDPNMQAQLLLANAYLADQQQRLQQQLRTLQAAAHQFQNLNLHTQSPLNQAQMMQQSYVAMYQQQQQQQQLQALHTMIGGQPIYTLTDPVNGYQQNYQAQQQTSTPVVQRQLVPPYPQEDGFFHQNIAFYRHGGRAAQPRNPPSIDEYKDKPTAKHEGSKNFATRTRRSAIHNLVRAGQHRKEARSGSGSGSGTITPISEGAEEDVTVETSLMVDDNYSDSGRSGSGSLGGDHDEAACSLPSSRTSTGSWGAIGSDRPSSRQKNSTGPDGVDGADSSSDTETTPCRTAGSFASLLKDNIAAGHKDEVAQTERKAPMLVLSSVEKRKAI</sequence>
<feature type="compositionally biased region" description="Polar residues" evidence="1">
    <location>
        <begin position="449"/>
        <end position="459"/>
    </location>
</feature>
<feature type="compositionally biased region" description="Polar residues" evidence="1">
    <location>
        <begin position="414"/>
        <end position="423"/>
    </location>
</feature>
<dbReference type="AlphaFoldDB" id="A0AAD9MBJ5"/>
<evidence type="ECO:0000313" key="2">
    <source>
        <dbReference type="EMBL" id="KAK2068940.1"/>
    </source>
</evidence>
<reference evidence="2" key="1">
    <citation type="journal article" date="2023" name="Mol. Plant Microbe Interact.">
        <title>Elucidating the Obligate Nature and Biological Capacity of an Invasive Fungal Corn Pathogen.</title>
        <authorList>
            <person name="MacCready J.S."/>
            <person name="Roggenkamp E.M."/>
            <person name="Gdanetz K."/>
            <person name="Chilvers M.I."/>
        </authorList>
    </citation>
    <scope>NUCLEOTIDE SEQUENCE</scope>
    <source>
        <strain evidence="2">PM02</strain>
    </source>
</reference>
<comment type="caution">
    <text evidence="2">The sequence shown here is derived from an EMBL/GenBank/DDBJ whole genome shotgun (WGS) entry which is preliminary data.</text>
</comment>